<accession>A0A8J2L8L8</accession>
<sequence length="55" mass="6198">SSYSNLTWSKSRSPFEKTRLEDTTPGTFKRPLAPDETETKGKENPELLRVGPYPG</sequence>
<evidence type="ECO:0000313" key="3">
    <source>
        <dbReference type="Proteomes" id="UP000708208"/>
    </source>
</evidence>
<proteinExistence type="predicted"/>
<dbReference type="Proteomes" id="UP000708208">
    <property type="component" value="Unassembled WGS sequence"/>
</dbReference>
<dbReference type="EMBL" id="CAJVCH010402674">
    <property type="protein sequence ID" value="CAG7817759.1"/>
    <property type="molecule type" value="Genomic_DNA"/>
</dbReference>
<dbReference type="AlphaFoldDB" id="A0A8J2L8L8"/>
<feature type="region of interest" description="Disordered" evidence="1">
    <location>
        <begin position="1"/>
        <end position="55"/>
    </location>
</feature>
<feature type="compositionally biased region" description="Basic and acidic residues" evidence="1">
    <location>
        <begin position="13"/>
        <end position="22"/>
    </location>
</feature>
<gene>
    <name evidence="2" type="ORF">AFUS01_LOCUS28307</name>
</gene>
<evidence type="ECO:0000256" key="1">
    <source>
        <dbReference type="SAM" id="MobiDB-lite"/>
    </source>
</evidence>
<feature type="compositionally biased region" description="Polar residues" evidence="1">
    <location>
        <begin position="1"/>
        <end position="12"/>
    </location>
</feature>
<feature type="non-terminal residue" evidence="2">
    <location>
        <position position="1"/>
    </location>
</feature>
<evidence type="ECO:0000313" key="2">
    <source>
        <dbReference type="EMBL" id="CAG7817759.1"/>
    </source>
</evidence>
<feature type="compositionally biased region" description="Basic and acidic residues" evidence="1">
    <location>
        <begin position="37"/>
        <end position="46"/>
    </location>
</feature>
<protein>
    <submittedName>
        <fullName evidence="2">Uncharacterized protein</fullName>
    </submittedName>
</protein>
<reference evidence="2" key="1">
    <citation type="submission" date="2021-06" db="EMBL/GenBank/DDBJ databases">
        <authorList>
            <person name="Hodson N. C."/>
            <person name="Mongue J. A."/>
            <person name="Jaron S. K."/>
        </authorList>
    </citation>
    <scope>NUCLEOTIDE SEQUENCE</scope>
</reference>
<keyword evidence="3" id="KW-1185">Reference proteome</keyword>
<name>A0A8J2L8L8_9HEXA</name>
<organism evidence="2 3">
    <name type="scientific">Allacma fusca</name>
    <dbReference type="NCBI Taxonomy" id="39272"/>
    <lineage>
        <taxon>Eukaryota</taxon>
        <taxon>Metazoa</taxon>
        <taxon>Ecdysozoa</taxon>
        <taxon>Arthropoda</taxon>
        <taxon>Hexapoda</taxon>
        <taxon>Collembola</taxon>
        <taxon>Symphypleona</taxon>
        <taxon>Sminthuridae</taxon>
        <taxon>Allacma</taxon>
    </lineage>
</organism>
<comment type="caution">
    <text evidence="2">The sequence shown here is derived from an EMBL/GenBank/DDBJ whole genome shotgun (WGS) entry which is preliminary data.</text>
</comment>